<reference evidence="3" key="1">
    <citation type="submission" date="2016-08" db="EMBL/GenBank/DDBJ databases">
        <title>Complete genome sequence of the organohalide-respiring Epsilonproteobacterium Sulfurospirillum halorespirans.</title>
        <authorList>
            <person name="Goris T."/>
            <person name="Zimmermann J."/>
            <person name="Schenz B."/>
            <person name="Lemos M."/>
            <person name="Hackermueller J."/>
            <person name="Diekert G."/>
        </authorList>
    </citation>
    <scope>NUCLEOTIDE SEQUENCE [LARGE SCALE GENOMIC DNA]</scope>
    <source>
        <strain>DSM 13726</strain>
        <strain evidence="3">PCE-M2</strain>
    </source>
</reference>
<evidence type="ECO:0000313" key="2">
    <source>
        <dbReference type="EMBL" id="AOO65255.1"/>
    </source>
</evidence>
<gene>
    <name evidence="2" type="ORF">SHALO_1480</name>
</gene>
<dbReference type="InterPro" id="IPR023614">
    <property type="entry name" value="Porin_dom_sf"/>
</dbReference>
<feature type="chain" id="PRO_5009099490" evidence="1">
    <location>
        <begin position="21"/>
        <end position="73"/>
    </location>
</feature>
<accession>A0A1D7TJS4</accession>
<keyword evidence="1" id="KW-0732">Signal</keyword>
<feature type="signal peptide" evidence="1">
    <location>
        <begin position="1"/>
        <end position="20"/>
    </location>
</feature>
<sequence length="73" mass="7725">MKLAKLSLATLIAMSSVVYGADTLEDAFKNGKVNGEIRAFYFGRDYDAAAHGGPGATDSSLMAFGLRLSYEDG</sequence>
<keyword evidence="3" id="KW-1185">Reference proteome</keyword>
<dbReference type="EMBL" id="CP017111">
    <property type="protein sequence ID" value="AOO65255.1"/>
    <property type="molecule type" value="Genomic_DNA"/>
</dbReference>
<evidence type="ECO:0000256" key="1">
    <source>
        <dbReference type="SAM" id="SignalP"/>
    </source>
</evidence>
<name>A0A1D7TJS4_9BACT</name>
<dbReference type="RefSeq" id="WP_025344651.1">
    <property type="nucleotide sequence ID" value="NZ_CP017111.1"/>
</dbReference>
<dbReference type="AlphaFoldDB" id="A0A1D7TJS4"/>
<dbReference type="KEGG" id="shal:SHALO_1480"/>
<evidence type="ECO:0000313" key="3">
    <source>
        <dbReference type="Proteomes" id="UP000094609"/>
    </source>
</evidence>
<dbReference type="PATRIC" id="fig|1193502.14.peg.1499"/>
<dbReference type="Proteomes" id="UP000094609">
    <property type="component" value="Chromosome"/>
</dbReference>
<protein>
    <submittedName>
        <fullName evidence="2">Outer membrane porin</fullName>
    </submittedName>
</protein>
<dbReference type="Gene3D" id="2.40.160.10">
    <property type="entry name" value="Porin"/>
    <property type="match status" value="1"/>
</dbReference>
<proteinExistence type="predicted"/>
<organism evidence="2 3">
    <name type="scientific">Sulfurospirillum halorespirans DSM 13726</name>
    <dbReference type="NCBI Taxonomy" id="1193502"/>
    <lineage>
        <taxon>Bacteria</taxon>
        <taxon>Pseudomonadati</taxon>
        <taxon>Campylobacterota</taxon>
        <taxon>Epsilonproteobacteria</taxon>
        <taxon>Campylobacterales</taxon>
        <taxon>Sulfurospirillaceae</taxon>
        <taxon>Sulfurospirillum</taxon>
    </lineage>
</organism>